<dbReference type="KEGG" id="ssl:SS1G_07633"/>
<dbReference type="InParanoid" id="A7EQN1"/>
<sequence length="138" mass="15687">MTPAFSDSKVLSHAHREIRNNYVSLPRFLSAVKSLRRTTVRLQHRIAAKCIFLRKVKLLYMNENAQSNHYINIISTAPIFHNFSKHTNMDLHLGAGICSRSNQYLTICIPEASNQADARTGLGMFFKPRWPNSQDGDG</sequence>
<name>A7EQN1_SCLS1</name>
<dbReference type="Proteomes" id="UP000001312">
    <property type="component" value="Unassembled WGS sequence"/>
</dbReference>
<reference evidence="2" key="1">
    <citation type="journal article" date="2011" name="PLoS Genet.">
        <title>Genomic analysis of the necrotrophic fungal pathogens Sclerotinia sclerotiorum and Botrytis cinerea.</title>
        <authorList>
            <person name="Amselem J."/>
            <person name="Cuomo C.A."/>
            <person name="van Kan J.A."/>
            <person name="Viaud M."/>
            <person name="Benito E.P."/>
            <person name="Couloux A."/>
            <person name="Coutinho P.M."/>
            <person name="de Vries R.P."/>
            <person name="Dyer P.S."/>
            <person name="Fillinger S."/>
            <person name="Fournier E."/>
            <person name="Gout L."/>
            <person name="Hahn M."/>
            <person name="Kohn L."/>
            <person name="Lapalu N."/>
            <person name="Plummer K.M."/>
            <person name="Pradier J.M."/>
            <person name="Quevillon E."/>
            <person name="Sharon A."/>
            <person name="Simon A."/>
            <person name="ten Have A."/>
            <person name="Tudzynski B."/>
            <person name="Tudzynski P."/>
            <person name="Wincker P."/>
            <person name="Andrew M."/>
            <person name="Anthouard V."/>
            <person name="Beever R.E."/>
            <person name="Beffa R."/>
            <person name="Benoit I."/>
            <person name="Bouzid O."/>
            <person name="Brault B."/>
            <person name="Chen Z."/>
            <person name="Choquer M."/>
            <person name="Collemare J."/>
            <person name="Cotton P."/>
            <person name="Danchin E.G."/>
            <person name="Da Silva C."/>
            <person name="Gautier A."/>
            <person name="Giraud C."/>
            <person name="Giraud T."/>
            <person name="Gonzalez C."/>
            <person name="Grossetete S."/>
            <person name="Guldener U."/>
            <person name="Henrissat B."/>
            <person name="Howlett B.J."/>
            <person name="Kodira C."/>
            <person name="Kretschmer M."/>
            <person name="Lappartient A."/>
            <person name="Leroch M."/>
            <person name="Levis C."/>
            <person name="Mauceli E."/>
            <person name="Neuveglise C."/>
            <person name="Oeser B."/>
            <person name="Pearson M."/>
            <person name="Poulain J."/>
            <person name="Poussereau N."/>
            <person name="Quesneville H."/>
            <person name="Rascle C."/>
            <person name="Schumacher J."/>
            <person name="Segurens B."/>
            <person name="Sexton A."/>
            <person name="Silva E."/>
            <person name="Sirven C."/>
            <person name="Soanes D.M."/>
            <person name="Talbot N.J."/>
            <person name="Templeton M."/>
            <person name="Yandava C."/>
            <person name="Yarden O."/>
            <person name="Zeng Q."/>
            <person name="Rollins J.A."/>
            <person name="Lebrun M.H."/>
            <person name="Dickman M."/>
        </authorList>
    </citation>
    <scope>NUCLEOTIDE SEQUENCE [LARGE SCALE GENOMIC DNA]</scope>
    <source>
        <strain evidence="2">ATCC 18683 / 1980 / Ss-1</strain>
    </source>
</reference>
<protein>
    <submittedName>
        <fullName evidence="1">Uncharacterized protein</fullName>
    </submittedName>
</protein>
<dbReference type="RefSeq" id="XP_001591009.1">
    <property type="nucleotide sequence ID" value="XM_001590959.1"/>
</dbReference>
<dbReference type="GeneID" id="5487553"/>
<organism evidence="1 2">
    <name type="scientific">Sclerotinia sclerotiorum (strain ATCC 18683 / 1980 / Ss-1)</name>
    <name type="common">White mold</name>
    <name type="synonym">Whetzelinia sclerotiorum</name>
    <dbReference type="NCBI Taxonomy" id="665079"/>
    <lineage>
        <taxon>Eukaryota</taxon>
        <taxon>Fungi</taxon>
        <taxon>Dikarya</taxon>
        <taxon>Ascomycota</taxon>
        <taxon>Pezizomycotina</taxon>
        <taxon>Leotiomycetes</taxon>
        <taxon>Helotiales</taxon>
        <taxon>Sclerotiniaceae</taxon>
        <taxon>Sclerotinia</taxon>
    </lineage>
</organism>
<accession>A7EQN1</accession>
<proteinExistence type="predicted"/>
<gene>
    <name evidence="1" type="ORF">SS1G_07633</name>
</gene>
<keyword evidence="2" id="KW-1185">Reference proteome</keyword>
<evidence type="ECO:0000313" key="1">
    <source>
        <dbReference type="EMBL" id="EDN91773.1"/>
    </source>
</evidence>
<evidence type="ECO:0000313" key="2">
    <source>
        <dbReference type="Proteomes" id="UP000001312"/>
    </source>
</evidence>
<dbReference type="EMBL" id="CH476630">
    <property type="protein sequence ID" value="EDN91773.1"/>
    <property type="molecule type" value="Genomic_DNA"/>
</dbReference>
<dbReference type="AlphaFoldDB" id="A7EQN1"/>